<feature type="signal peptide" evidence="1">
    <location>
        <begin position="1"/>
        <end position="19"/>
    </location>
</feature>
<dbReference type="PATRIC" id="fig|81857.3.peg.593"/>
<evidence type="ECO:0000313" key="2">
    <source>
        <dbReference type="EMBL" id="KRN29702.1"/>
    </source>
</evidence>
<evidence type="ECO:0000313" key="3">
    <source>
        <dbReference type="EMBL" id="KRN33769.1"/>
    </source>
</evidence>
<dbReference type="Proteomes" id="UP000051645">
    <property type="component" value="Unassembled WGS sequence"/>
</dbReference>
<dbReference type="EMBL" id="JQAZ01000001">
    <property type="protein sequence ID" value="KRN33769.1"/>
    <property type="molecule type" value="Genomic_DNA"/>
</dbReference>
<evidence type="ECO:0000313" key="4">
    <source>
        <dbReference type="Proteomes" id="UP000051645"/>
    </source>
</evidence>
<dbReference type="Proteomes" id="UP000051751">
    <property type="component" value="Unassembled WGS sequence"/>
</dbReference>
<dbReference type="EMBL" id="JQAT01000001">
    <property type="protein sequence ID" value="KRN29702.1"/>
    <property type="molecule type" value="Genomic_DNA"/>
</dbReference>
<name>A0A0R2FPY6_9LACO</name>
<protein>
    <recommendedName>
        <fullName evidence="6">Secreted protein</fullName>
    </recommendedName>
</protein>
<dbReference type="InterPro" id="IPR021402">
    <property type="entry name" value="DUF3042"/>
</dbReference>
<comment type="caution">
    <text evidence="2">The sequence shown here is derived from an EMBL/GenBank/DDBJ whole genome shotgun (WGS) entry which is preliminary data.</text>
</comment>
<feature type="chain" id="PRO_5044546154" description="Secreted protein" evidence="1">
    <location>
        <begin position="20"/>
        <end position="67"/>
    </location>
</feature>
<organism evidence="2 5">
    <name type="scientific">Lactobacillus selangorensis</name>
    <dbReference type="NCBI Taxonomy" id="81857"/>
    <lineage>
        <taxon>Bacteria</taxon>
        <taxon>Bacillati</taxon>
        <taxon>Bacillota</taxon>
        <taxon>Bacilli</taxon>
        <taxon>Lactobacillales</taxon>
        <taxon>Lactobacillaceae</taxon>
        <taxon>Lactobacillus</taxon>
    </lineage>
</organism>
<dbReference type="AlphaFoldDB" id="A0A0R2FPY6"/>
<accession>A0A0R2FPY6</accession>
<evidence type="ECO:0000313" key="5">
    <source>
        <dbReference type="Proteomes" id="UP000051751"/>
    </source>
</evidence>
<gene>
    <name evidence="2" type="ORF">IV38_GL000589</name>
    <name evidence="3" type="ORF">IV40_GL000079</name>
</gene>
<evidence type="ECO:0008006" key="6">
    <source>
        <dbReference type="Google" id="ProtNLM"/>
    </source>
</evidence>
<reference evidence="4 5" key="1">
    <citation type="journal article" date="2015" name="Genome Announc.">
        <title>Expanding the biotechnology potential of lactobacilli through comparative genomics of 213 strains and associated genera.</title>
        <authorList>
            <person name="Sun Z."/>
            <person name="Harris H.M."/>
            <person name="McCann A."/>
            <person name="Guo C."/>
            <person name="Argimon S."/>
            <person name="Zhang W."/>
            <person name="Yang X."/>
            <person name="Jeffery I.B."/>
            <person name="Cooney J.C."/>
            <person name="Kagawa T.F."/>
            <person name="Liu W."/>
            <person name="Song Y."/>
            <person name="Salvetti E."/>
            <person name="Wrobel A."/>
            <person name="Rasinkangas P."/>
            <person name="Parkhill J."/>
            <person name="Rea M.C."/>
            <person name="O'Sullivan O."/>
            <person name="Ritari J."/>
            <person name="Douillard F.P."/>
            <person name="Paul Ross R."/>
            <person name="Yang R."/>
            <person name="Briner A.E."/>
            <person name="Felis G.E."/>
            <person name="de Vos W.M."/>
            <person name="Barrangou R."/>
            <person name="Klaenhammer T.R."/>
            <person name="Caufield P.W."/>
            <person name="Cui Y."/>
            <person name="Zhang H."/>
            <person name="O'Toole P.W."/>
        </authorList>
    </citation>
    <scope>NUCLEOTIDE SEQUENCE [LARGE SCALE GENOMIC DNA]</scope>
    <source>
        <strain evidence="2 5">ATCC BAA-66</strain>
        <strain evidence="3 4">DSM 13344</strain>
    </source>
</reference>
<dbReference type="Pfam" id="PF11240">
    <property type="entry name" value="DUF3042"/>
    <property type="match status" value="1"/>
</dbReference>
<evidence type="ECO:0000256" key="1">
    <source>
        <dbReference type="SAM" id="SignalP"/>
    </source>
</evidence>
<proteinExistence type="predicted"/>
<dbReference type="STRING" id="81857.IV38_GL000589"/>
<keyword evidence="1" id="KW-0732">Signal</keyword>
<keyword evidence="4" id="KW-1185">Reference proteome</keyword>
<sequence length="67" mass="7060">MTMKKLAFFNGTLFGLALAAGAAAGAALALKQDVVKEFIAPSVDEGADLIDNRKRAIRKSMAAHQNN</sequence>